<dbReference type="GO" id="GO:0003684">
    <property type="term" value="F:damaged DNA binding"/>
    <property type="evidence" value="ECO:0007669"/>
    <property type="project" value="TreeGrafter"/>
</dbReference>
<dbReference type="AlphaFoldDB" id="A0A1I8FI84"/>
<dbReference type="GO" id="GO:0000110">
    <property type="term" value="C:nucleotide-excision repair factor 1 complex"/>
    <property type="evidence" value="ECO:0007669"/>
    <property type="project" value="TreeGrafter"/>
</dbReference>
<keyword evidence="9" id="KW-1185">Reference proteome</keyword>
<feature type="compositionally biased region" description="Acidic residues" evidence="7">
    <location>
        <begin position="537"/>
        <end position="552"/>
    </location>
</feature>
<dbReference type="InterPro" id="IPR006166">
    <property type="entry name" value="ERCC4_domain"/>
</dbReference>
<keyword evidence="6" id="KW-0539">Nucleus</keyword>
<evidence type="ECO:0000256" key="1">
    <source>
        <dbReference type="ARBA" id="ARBA00004123"/>
    </source>
</evidence>
<dbReference type="InterPro" id="IPR011335">
    <property type="entry name" value="Restrct_endonuc-II-like"/>
</dbReference>
<name>A0A1I8FI84_9PLAT</name>
<dbReference type="WBParaSite" id="maker-unitig_34042-snap-gene-0.2-mRNA-1">
    <property type="protein sequence ID" value="maker-unitig_34042-snap-gene-0.2-mRNA-1"/>
    <property type="gene ID" value="maker-unitig_34042-snap-gene-0.2"/>
</dbReference>
<evidence type="ECO:0000313" key="10">
    <source>
        <dbReference type="WBParaSite" id="maker-unitig_34042-snap-gene-0.2-mRNA-1"/>
    </source>
</evidence>
<dbReference type="PANTHER" id="PTHR10150:SF0">
    <property type="entry name" value="DNA REPAIR ENDONUCLEASE XPF"/>
    <property type="match status" value="1"/>
</dbReference>
<protein>
    <submittedName>
        <fullName evidence="10">ERCC4 domain-containing protein</fullName>
    </submittedName>
</protein>
<feature type="domain" description="ERCC4" evidence="8">
    <location>
        <begin position="708"/>
        <end position="815"/>
    </location>
</feature>
<evidence type="ECO:0000313" key="9">
    <source>
        <dbReference type="Proteomes" id="UP000095280"/>
    </source>
</evidence>
<dbReference type="Proteomes" id="UP000095280">
    <property type="component" value="Unplaced"/>
</dbReference>
<evidence type="ECO:0000256" key="2">
    <source>
        <dbReference type="ARBA" id="ARBA00022763"/>
    </source>
</evidence>
<dbReference type="GO" id="GO:1901255">
    <property type="term" value="P:nucleotide-excision repair involved in interstrand cross-link repair"/>
    <property type="evidence" value="ECO:0007669"/>
    <property type="project" value="TreeGrafter"/>
</dbReference>
<proteinExistence type="predicted"/>
<dbReference type="GO" id="GO:0000014">
    <property type="term" value="F:single-stranded DNA endodeoxyribonuclease activity"/>
    <property type="evidence" value="ECO:0007669"/>
    <property type="project" value="TreeGrafter"/>
</dbReference>
<feature type="region of interest" description="Disordered" evidence="7">
    <location>
        <begin position="445"/>
        <end position="465"/>
    </location>
</feature>
<feature type="compositionally biased region" description="Low complexity" evidence="7">
    <location>
        <begin position="905"/>
        <end position="920"/>
    </location>
</feature>
<evidence type="ECO:0000256" key="6">
    <source>
        <dbReference type="ARBA" id="ARBA00023242"/>
    </source>
</evidence>
<feature type="region of interest" description="Disordered" evidence="7">
    <location>
        <begin position="522"/>
        <end position="573"/>
    </location>
</feature>
<dbReference type="Gene3D" id="3.40.50.10130">
    <property type="match status" value="1"/>
</dbReference>
<keyword evidence="2" id="KW-0227">DNA damage</keyword>
<evidence type="ECO:0000256" key="4">
    <source>
        <dbReference type="ARBA" id="ARBA00023125"/>
    </source>
</evidence>
<keyword evidence="4" id="KW-0238">DNA-binding</keyword>
<feature type="region of interest" description="Disordered" evidence="7">
    <location>
        <begin position="379"/>
        <end position="403"/>
    </location>
</feature>
<dbReference type="SUPFAM" id="SSF52980">
    <property type="entry name" value="Restriction endonuclease-like"/>
    <property type="match status" value="1"/>
</dbReference>
<feature type="region of interest" description="Disordered" evidence="7">
    <location>
        <begin position="718"/>
        <end position="739"/>
    </location>
</feature>
<dbReference type="PANTHER" id="PTHR10150">
    <property type="entry name" value="DNA REPAIR ENDONUCLEASE XPF"/>
    <property type="match status" value="1"/>
</dbReference>
<comment type="subcellular location">
    <subcellularLocation>
        <location evidence="1">Nucleus</location>
    </subcellularLocation>
</comment>
<feature type="region of interest" description="Disordered" evidence="7">
    <location>
        <begin position="987"/>
        <end position="1017"/>
    </location>
</feature>
<feature type="region of interest" description="Disordered" evidence="7">
    <location>
        <begin position="901"/>
        <end position="937"/>
    </location>
</feature>
<dbReference type="SMART" id="SM00891">
    <property type="entry name" value="ERCC4"/>
    <property type="match status" value="1"/>
</dbReference>
<keyword evidence="3" id="KW-0378">Hydrolase</keyword>
<evidence type="ECO:0000256" key="5">
    <source>
        <dbReference type="ARBA" id="ARBA00023204"/>
    </source>
</evidence>
<evidence type="ECO:0000256" key="7">
    <source>
        <dbReference type="SAM" id="MobiDB-lite"/>
    </source>
</evidence>
<feature type="compositionally biased region" description="Low complexity" evidence="7">
    <location>
        <begin position="987"/>
        <end position="1007"/>
    </location>
</feature>
<feature type="compositionally biased region" description="Gly residues" evidence="7">
    <location>
        <begin position="728"/>
        <end position="737"/>
    </location>
</feature>
<sequence length="1017" mass="109859">APRSPDSSRWPSQFLSCEYLDEASMRDCPPGSCLHALLEFETACSGPAQRHGTCAASPCTRRPLELLTSADYRDCSQLPQNSFRVYRGQSVGRGGLDRVKDPYTVRPCPQRQQGRIEGSWDSGRAASAITVRMSEPLSVRNFLASAYGGGKRAPKKGAKRRRRRLGSRVRVCLTSKRLLSTDGLLLDYESALQMFLDLFHQDGLAVPRRRPFCPHRLAAQLIRLYSDPATWCWLVNCEAATRPRSYARVRSSAPCVASVAPPVSPAPRAPSPLSSRRPESAAGSTTKAAACFLPRRPRIFTRCVDFLRSVVPTDAGLTRGTLRHSRDPAHGLFVCRRLSCLPRSSMRACARLQMGTPGPPQSALVDLLKACMQELGSLRPRAGRQNEADGGERADSAASTSCCGRYTDPEDPAAFHRRVASVISSEKAFGANSGWLFLAEADRPAGRQQGPPWAPARPPTRCRRSGCRAGPSCRRWSVSGWTSSGRLMALMAPPPSSSGSAPLIIVHRLVYSVPAARLPHLGRRGGLRRDANSAADSADEDAVQNNDNGDDFDMIRPASDVDDQPQQQGDDVEAVEKVDQPTSEIVDESELKRRFPSARLFGPVRLSSRDVRCSAPGWWQRRGPAPPPPPGLLGGAPAGAADGFWTAGRPHRVLPVRPGLHQRSWRCTACAAAGPGRCPLVVYFFVYEGSVEEQRYLTQLRKEKEAFEFLIPQRCRGDERAGCQGRPGASGGTGGTDDGIAAAAAEQHQRAALPAAQARGITILPVTIDVGDYVLTPDICVERKSVVSDLIGSLNSGRLYNQHTRSPVLLIEFDRRAHRLRRFTTAGRHELGTELLGHDLPPEACSPCHFPQLRILWSPRAHAAAAELFHDLKRGRPQPQLGSCCPQFSAATAGDFYNDVDDSEASSSTSLTPAASAATLRQRGAEHAAANARRPPTGVCAASFKSGRGSFAGLCRLGVGELREALGQRGGRPTGCTNFLRTDGRRLAGPPLLGGEAPGAAETAAGRQTADRQEELT</sequence>
<dbReference type="GO" id="GO:0000724">
    <property type="term" value="P:double-strand break repair via homologous recombination"/>
    <property type="evidence" value="ECO:0007669"/>
    <property type="project" value="TreeGrafter"/>
</dbReference>
<dbReference type="GO" id="GO:0003697">
    <property type="term" value="F:single-stranded DNA binding"/>
    <property type="evidence" value="ECO:0007669"/>
    <property type="project" value="TreeGrafter"/>
</dbReference>
<evidence type="ECO:0000256" key="3">
    <source>
        <dbReference type="ARBA" id="ARBA00022801"/>
    </source>
</evidence>
<accession>A0A1I8FI84</accession>
<organism evidence="9 10">
    <name type="scientific">Macrostomum lignano</name>
    <dbReference type="NCBI Taxonomy" id="282301"/>
    <lineage>
        <taxon>Eukaryota</taxon>
        <taxon>Metazoa</taxon>
        <taxon>Spiralia</taxon>
        <taxon>Lophotrochozoa</taxon>
        <taxon>Platyhelminthes</taxon>
        <taxon>Rhabditophora</taxon>
        <taxon>Macrostomorpha</taxon>
        <taxon>Macrostomida</taxon>
        <taxon>Macrostomidae</taxon>
        <taxon>Macrostomum</taxon>
    </lineage>
</organism>
<dbReference type="InterPro" id="IPR047520">
    <property type="entry name" value="XPF_nuclease"/>
</dbReference>
<evidence type="ECO:0000259" key="8">
    <source>
        <dbReference type="SMART" id="SM00891"/>
    </source>
</evidence>
<dbReference type="CDD" id="cd20078">
    <property type="entry name" value="XPF_nuclease_XPF_euk"/>
    <property type="match status" value="1"/>
</dbReference>
<dbReference type="Pfam" id="PF02732">
    <property type="entry name" value="ERCC4"/>
    <property type="match status" value="1"/>
</dbReference>
<keyword evidence="5" id="KW-0234">DNA repair</keyword>
<feature type="region of interest" description="Disordered" evidence="7">
    <location>
        <begin position="257"/>
        <end position="282"/>
    </location>
</feature>
<reference evidence="10" key="1">
    <citation type="submission" date="2016-11" db="UniProtKB">
        <authorList>
            <consortium name="WormBaseParasite"/>
        </authorList>
    </citation>
    <scope>IDENTIFICATION</scope>
</reference>
<dbReference type="GO" id="GO:0000712">
    <property type="term" value="P:resolution of meiotic recombination intermediates"/>
    <property type="evidence" value="ECO:0007669"/>
    <property type="project" value="TreeGrafter"/>
</dbReference>
<feature type="compositionally biased region" description="Basic and acidic residues" evidence="7">
    <location>
        <begin position="384"/>
        <end position="395"/>
    </location>
</feature>